<proteinExistence type="predicted"/>
<dbReference type="Proteomes" id="UP000034589">
    <property type="component" value="Unassembled WGS sequence"/>
</dbReference>
<evidence type="ECO:0000313" key="1">
    <source>
        <dbReference type="EMBL" id="KKW06016.1"/>
    </source>
</evidence>
<name>A0A0G1VHT6_9BACT</name>
<gene>
    <name evidence="1" type="ORF">UY39_C0046G0007</name>
</gene>
<feature type="non-terminal residue" evidence="1">
    <location>
        <position position="27"/>
    </location>
</feature>
<reference evidence="1 2" key="1">
    <citation type="journal article" date="2015" name="Nature">
        <title>rRNA introns, odd ribosomes, and small enigmatic genomes across a large radiation of phyla.</title>
        <authorList>
            <person name="Brown C.T."/>
            <person name="Hug L.A."/>
            <person name="Thomas B.C."/>
            <person name="Sharon I."/>
            <person name="Castelle C.J."/>
            <person name="Singh A."/>
            <person name="Wilkins M.J."/>
            <person name="Williams K.H."/>
            <person name="Banfield J.F."/>
        </authorList>
    </citation>
    <scope>NUCLEOTIDE SEQUENCE [LARGE SCALE GENOMIC DNA]</scope>
</reference>
<evidence type="ECO:0000313" key="2">
    <source>
        <dbReference type="Proteomes" id="UP000034589"/>
    </source>
</evidence>
<protein>
    <submittedName>
        <fullName evidence="1">Uncharacterized protein</fullName>
    </submittedName>
</protein>
<comment type="caution">
    <text evidence="1">The sequence shown here is derived from an EMBL/GenBank/DDBJ whole genome shotgun (WGS) entry which is preliminary data.</text>
</comment>
<organism evidence="1 2">
    <name type="scientific">Candidatus Kaiserbacteria bacterium GW2011_GWC2_49_12</name>
    <dbReference type="NCBI Taxonomy" id="1618675"/>
    <lineage>
        <taxon>Bacteria</taxon>
        <taxon>Candidatus Kaiseribacteriota</taxon>
    </lineage>
</organism>
<dbReference type="EMBL" id="LCPV01000046">
    <property type="protein sequence ID" value="KKW06016.1"/>
    <property type="molecule type" value="Genomic_DNA"/>
</dbReference>
<sequence>MKRNDLEERTLDFARNVRIFIKKLPKS</sequence>
<dbReference type="AlphaFoldDB" id="A0A0G1VHT6"/>
<accession>A0A0G1VHT6</accession>